<dbReference type="GO" id="GO:0019284">
    <property type="term" value="P:L-methionine salvage from S-adenosylmethionine"/>
    <property type="evidence" value="ECO:0007669"/>
    <property type="project" value="TreeGrafter"/>
</dbReference>
<comment type="caution">
    <text evidence="2">The sequence shown here is derived from an EMBL/GenBank/DDBJ whole genome shotgun (WGS) entry which is preliminary data.</text>
</comment>
<gene>
    <name evidence="2" type="ORF">AY602_05740</name>
</gene>
<dbReference type="GO" id="GO:0008930">
    <property type="term" value="F:methylthioadenosine nucleosidase activity"/>
    <property type="evidence" value="ECO:0007669"/>
    <property type="project" value="TreeGrafter"/>
</dbReference>
<sequence>MDISNGLPLIVIAAPEEAGGMPASIPTLITGIGTLNAAITLTRSLADAHFRGHRPSRIINAGTAGSLIPSCSGIFEIDHVIKHDFDHETLTAITGRPFANRIDLPTVTSLPTAGLATGDTFISDTATRDRLAQQAQLCDMEGYAVVKVAREFGIPVTLIKQVSDHADESAAAKWHDAARGGAATLGECVAQIVDLS</sequence>
<dbReference type="SUPFAM" id="SSF53167">
    <property type="entry name" value="Purine and uridine phosphorylases"/>
    <property type="match status" value="1"/>
</dbReference>
<proteinExistence type="predicted"/>
<dbReference type="PANTHER" id="PTHR46832">
    <property type="entry name" value="5'-METHYLTHIOADENOSINE/S-ADENOSYLHOMOCYSTEINE NUCLEOSIDASE"/>
    <property type="match status" value="1"/>
</dbReference>
<dbReference type="GO" id="GO:0008782">
    <property type="term" value="F:adenosylhomocysteine nucleosidase activity"/>
    <property type="evidence" value="ECO:0007669"/>
    <property type="project" value="TreeGrafter"/>
</dbReference>
<dbReference type="RefSeq" id="WP_010935601.1">
    <property type="nucleotide sequence ID" value="NZ_JADQUE010000012.1"/>
</dbReference>
<dbReference type="GO" id="GO:0005829">
    <property type="term" value="C:cytosol"/>
    <property type="evidence" value="ECO:0007669"/>
    <property type="project" value="TreeGrafter"/>
</dbReference>
<dbReference type="EMBL" id="LSZF01000025">
    <property type="protein sequence ID" value="OWM34809.1"/>
    <property type="molecule type" value="Genomic_DNA"/>
</dbReference>
<dbReference type="Proteomes" id="UP000197692">
    <property type="component" value="Unassembled WGS sequence"/>
</dbReference>
<dbReference type="AlphaFoldDB" id="A0A854NIT7"/>
<accession>A0A854NIT7</accession>
<evidence type="ECO:0000313" key="3">
    <source>
        <dbReference type="Proteomes" id="UP000197692"/>
    </source>
</evidence>
<protein>
    <submittedName>
        <fullName evidence="2">Nucleosidase</fullName>
    </submittedName>
</protein>
<dbReference type="Pfam" id="PF01048">
    <property type="entry name" value="PNP_UDP_1"/>
    <property type="match status" value="1"/>
</dbReference>
<organism evidence="2 3">
    <name type="scientific">Corynebacterium diphtheriae bv. mitis</name>
    <dbReference type="NCBI Taxonomy" id="1806053"/>
    <lineage>
        <taxon>Bacteria</taxon>
        <taxon>Bacillati</taxon>
        <taxon>Actinomycetota</taxon>
        <taxon>Actinomycetes</taxon>
        <taxon>Mycobacteriales</taxon>
        <taxon>Corynebacteriaceae</taxon>
        <taxon>Corynebacterium</taxon>
    </lineage>
</organism>
<dbReference type="InterPro" id="IPR000845">
    <property type="entry name" value="Nucleoside_phosphorylase_d"/>
</dbReference>
<reference evidence="3" key="1">
    <citation type="submission" date="2016-02" db="EMBL/GenBank/DDBJ databases">
        <title>Genomic analyses of a collection of pathogenic Corynebacterium diphtheriae.</title>
        <authorList>
            <person name="Sangal V."/>
            <person name="Titov L."/>
        </authorList>
    </citation>
    <scope>NUCLEOTIDE SEQUENCE [LARGE SCALE GENOMIC DNA]</scope>
    <source>
        <strain evidence="3">1438</strain>
    </source>
</reference>
<dbReference type="PANTHER" id="PTHR46832:SF1">
    <property type="entry name" value="5'-METHYLTHIOADENOSINE_S-ADENOSYLHOMOCYSTEINE NUCLEOSIDASE"/>
    <property type="match status" value="1"/>
</dbReference>
<dbReference type="Gene3D" id="3.40.50.1580">
    <property type="entry name" value="Nucleoside phosphorylase domain"/>
    <property type="match status" value="1"/>
</dbReference>
<dbReference type="NCBIfam" id="NF004168">
    <property type="entry name" value="PRK05634.1"/>
    <property type="match status" value="1"/>
</dbReference>
<evidence type="ECO:0000313" key="2">
    <source>
        <dbReference type="EMBL" id="OWM34809.1"/>
    </source>
</evidence>
<dbReference type="GO" id="GO:0009116">
    <property type="term" value="P:nucleoside metabolic process"/>
    <property type="evidence" value="ECO:0007669"/>
    <property type="project" value="InterPro"/>
</dbReference>
<dbReference type="InterPro" id="IPR035994">
    <property type="entry name" value="Nucleoside_phosphorylase_sf"/>
</dbReference>
<name>A0A854NIT7_CORDP</name>
<feature type="domain" description="Nucleoside phosphorylase" evidence="1">
    <location>
        <begin position="30"/>
        <end position="192"/>
    </location>
</feature>
<evidence type="ECO:0000259" key="1">
    <source>
        <dbReference type="Pfam" id="PF01048"/>
    </source>
</evidence>